<dbReference type="PANTHER" id="PTHR34502:SF5">
    <property type="entry name" value="DUF6594 DOMAIN-CONTAINING PROTEIN"/>
    <property type="match status" value="1"/>
</dbReference>
<name>A0AAD9SI17_PHOAM</name>
<accession>A0AAD9SI17</accession>
<proteinExistence type="predicted"/>
<reference evidence="3" key="1">
    <citation type="submission" date="2023-06" db="EMBL/GenBank/DDBJ databases">
        <authorList>
            <person name="Noh H."/>
        </authorList>
    </citation>
    <scope>NUCLEOTIDE SEQUENCE</scope>
    <source>
        <strain evidence="3">DUCC20226</strain>
    </source>
</reference>
<keyword evidence="1" id="KW-0472">Membrane</keyword>
<keyword evidence="1" id="KW-1133">Transmembrane helix</keyword>
<evidence type="ECO:0000256" key="1">
    <source>
        <dbReference type="SAM" id="Phobius"/>
    </source>
</evidence>
<gene>
    <name evidence="3" type="ORF">N8I77_006945</name>
</gene>
<comment type="caution">
    <text evidence="3">The sequence shown here is derived from an EMBL/GenBank/DDBJ whole genome shotgun (WGS) entry which is preliminary data.</text>
</comment>
<dbReference type="InterPro" id="IPR046529">
    <property type="entry name" value="DUF6594"/>
</dbReference>
<organism evidence="3 4">
    <name type="scientific">Phomopsis amygdali</name>
    <name type="common">Fusicoccum amygdali</name>
    <dbReference type="NCBI Taxonomy" id="1214568"/>
    <lineage>
        <taxon>Eukaryota</taxon>
        <taxon>Fungi</taxon>
        <taxon>Dikarya</taxon>
        <taxon>Ascomycota</taxon>
        <taxon>Pezizomycotina</taxon>
        <taxon>Sordariomycetes</taxon>
        <taxon>Sordariomycetidae</taxon>
        <taxon>Diaporthales</taxon>
        <taxon>Diaporthaceae</taxon>
        <taxon>Diaporthe</taxon>
    </lineage>
</organism>
<dbReference type="Pfam" id="PF20237">
    <property type="entry name" value="DUF6594"/>
    <property type="match status" value="1"/>
</dbReference>
<protein>
    <recommendedName>
        <fullName evidence="2">DUF6594 domain-containing protein</fullName>
    </recommendedName>
</protein>
<sequence>MSTGSQPQTKRNTTEPNLGTYAKRFRKNWQAASADSDLTLYGFRRFKTSQLLNLRFLEDEIAELDHTIYQAGLTLGLDHAPSNKLGLKYCKKDPNVPDISLTITKELVLKLRGLLKEYDEALLAFNNIMAMERCSLLDDEKAACLRTDLTLPEMYETRLLRLDLPHRSRADPVSHWIHRLLRDFQYWKLSRRCGASGVEAQLSIGRTGSFSHQNSAPIANVFGRLITTLLTGIFLVVPVVILSPKSPPNAQLAVVAVCILLFSFLVATMMKASNFEMMAVSAAYAAVIAVFVSNTT</sequence>
<dbReference type="Proteomes" id="UP001265746">
    <property type="component" value="Unassembled WGS sequence"/>
</dbReference>
<feature type="transmembrane region" description="Helical" evidence="1">
    <location>
        <begin position="221"/>
        <end position="243"/>
    </location>
</feature>
<evidence type="ECO:0000259" key="2">
    <source>
        <dbReference type="Pfam" id="PF20237"/>
    </source>
</evidence>
<keyword evidence="1" id="KW-0812">Transmembrane</keyword>
<evidence type="ECO:0000313" key="4">
    <source>
        <dbReference type="Proteomes" id="UP001265746"/>
    </source>
</evidence>
<dbReference type="EMBL" id="JAUJFL010000003">
    <property type="protein sequence ID" value="KAK2608327.1"/>
    <property type="molecule type" value="Genomic_DNA"/>
</dbReference>
<dbReference type="PANTHER" id="PTHR34502">
    <property type="entry name" value="DUF6594 DOMAIN-CONTAINING PROTEIN-RELATED"/>
    <property type="match status" value="1"/>
</dbReference>
<feature type="domain" description="DUF6594" evidence="2">
    <location>
        <begin position="34"/>
        <end position="288"/>
    </location>
</feature>
<feature type="transmembrane region" description="Helical" evidence="1">
    <location>
        <begin position="249"/>
        <end position="268"/>
    </location>
</feature>
<dbReference type="AlphaFoldDB" id="A0AAD9SI17"/>
<keyword evidence="4" id="KW-1185">Reference proteome</keyword>
<evidence type="ECO:0000313" key="3">
    <source>
        <dbReference type="EMBL" id="KAK2608327.1"/>
    </source>
</evidence>